<evidence type="ECO:0000256" key="1">
    <source>
        <dbReference type="SAM" id="Phobius"/>
    </source>
</evidence>
<feature type="transmembrane region" description="Helical" evidence="1">
    <location>
        <begin position="64"/>
        <end position="86"/>
    </location>
</feature>
<evidence type="ECO:0000313" key="2">
    <source>
        <dbReference type="EMBL" id="KKL61816.1"/>
    </source>
</evidence>
<keyword evidence="1" id="KW-1133">Transmembrane helix</keyword>
<gene>
    <name evidence="2" type="ORF">LCGC14_2191550</name>
</gene>
<dbReference type="EMBL" id="LAZR01028699">
    <property type="protein sequence ID" value="KKL61816.1"/>
    <property type="molecule type" value="Genomic_DNA"/>
</dbReference>
<keyword evidence="1" id="KW-0472">Membrane</keyword>
<organism evidence="2">
    <name type="scientific">marine sediment metagenome</name>
    <dbReference type="NCBI Taxonomy" id="412755"/>
    <lineage>
        <taxon>unclassified sequences</taxon>
        <taxon>metagenomes</taxon>
        <taxon>ecological metagenomes</taxon>
    </lineage>
</organism>
<proteinExistence type="predicted"/>
<keyword evidence="1" id="KW-0812">Transmembrane</keyword>
<name>A0A0F9E6I6_9ZZZZ</name>
<sequence length="88" mass="10308">MDENIHMTKPDDQSFMIFDPDWLVKIEETDDSEYRYQPMPESALAPGDYLFTEELESDFMASQWIPFALGVLASSVVWFAILLWLLRL</sequence>
<dbReference type="AlphaFoldDB" id="A0A0F9E6I6"/>
<accession>A0A0F9E6I6</accession>
<protein>
    <submittedName>
        <fullName evidence="2">Uncharacterized protein</fullName>
    </submittedName>
</protein>
<comment type="caution">
    <text evidence="2">The sequence shown here is derived from an EMBL/GenBank/DDBJ whole genome shotgun (WGS) entry which is preliminary data.</text>
</comment>
<reference evidence="2" key="1">
    <citation type="journal article" date="2015" name="Nature">
        <title>Complex archaea that bridge the gap between prokaryotes and eukaryotes.</title>
        <authorList>
            <person name="Spang A."/>
            <person name="Saw J.H."/>
            <person name="Jorgensen S.L."/>
            <person name="Zaremba-Niedzwiedzka K."/>
            <person name="Martijn J."/>
            <person name="Lind A.E."/>
            <person name="van Eijk R."/>
            <person name="Schleper C."/>
            <person name="Guy L."/>
            <person name="Ettema T.J."/>
        </authorList>
    </citation>
    <scope>NUCLEOTIDE SEQUENCE</scope>
</reference>